<dbReference type="InterPro" id="IPR021625">
    <property type="entry name" value="PI31_Prot_N"/>
</dbReference>
<proteinExistence type="inferred from homology"/>
<dbReference type="EMBL" id="CAJPEX010000867">
    <property type="protein sequence ID" value="CAG0917469.1"/>
    <property type="molecule type" value="Genomic_DNA"/>
</dbReference>
<evidence type="ECO:0000256" key="5">
    <source>
        <dbReference type="ARBA" id="ARBA00022481"/>
    </source>
</evidence>
<keyword evidence="5" id="KW-0488">Methylation</keyword>
<dbReference type="PANTHER" id="PTHR13266">
    <property type="entry name" value="PROTEASOME INHIBITOR"/>
    <property type="match status" value="1"/>
</dbReference>
<comment type="subcellular location">
    <subcellularLocation>
        <location evidence="2">Cytoplasm</location>
    </subcellularLocation>
    <subcellularLocation>
        <location evidence="1">Endoplasmic reticulum</location>
    </subcellularLocation>
</comment>
<evidence type="ECO:0000256" key="2">
    <source>
        <dbReference type="ARBA" id="ARBA00004496"/>
    </source>
</evidence>
<evidence type="ECO:0000256" key="11">
    <source>
        <dbReference type="ARBA" id="ARBA00024805"/>
    </source>
</evidence>
<feature type="domain" description="PI31 proteasome regulator N-terminal" evidence="14">
    <location>
        <begin position="15"/>
        <end position="143"/>
    </location>
</feature>
<comment type="similarity">
    <text evidence="3">Belongs to the proteasome inhibitor PI31 family.</text>
</comment>
<evidence type="ECO:0000259" key="14">
    <source>
        <dbReference type="Pfam" id="PF11566"/>
    </source>
</evidence>
<dbReference type="InterPro" id="IPR013886">
    <property type="entry name" value="PI31_Prot_C"/>
</dbReference>
<dbReference type="OrthoDB" id="68090at2759"/>
<name>A0A7R9BL37_9CRUS</name>
<organism evidence="15">
    <name type="scientific">Notodromas monacha</name>
    <dbReference type="NCBI Taxonomy" id="399045"/>
    <lineage>
        <taxon>Eukaryota</taxon>
        <taxon>Metazoa</taxon>
        <taxon>Ecdysozoa</taxon>
        <taxon>Arthropoda</taxon>
        <taxon>Crustacea</taxon>
        <taxon>Oligostraca</taxon>
        <taxon>Ostracoda</taxon>
        <taxon>Podocopa</taxon>
        <taxon>Podocopida</taxon>
        <taxon>Cypridocopina</taxon>
        <taxon>Cypridoidea</taxon>
        <taxon>Cyprididae</taxon>
        <taxon>Notodromas</taxon>
    </lineage>
</organism>
<gene>
    <name evidence="15" type="ORF">NMOB1V02_LOCUS5052</name>
</gene>
<keyword evidence="7" id="KW-0597">Phosphoprotein</keyword>
<evidence type="ECO:0000256" key="12">
    <source>
        <dbReference type="SAM" id="MobiDB-lite"/>
    </source>
</evidence>
<keyword evidence="8" id="KW-0256">Endoplasmic reticulum</keyword>
<dbReference type="InterPro" id="IPR045128">
    <property type="entry name" value="PI31-like"/>
</dbReference>
<dbReference type="Proteomes" id="UP000678499">
    <property type="component" value="Unassembled WGS sequence"/>
</dbReference>
<dbReference type="Gene3D" id="3.40.1000.30">
    <property type="match status" value="1"/>
</dbReference>
<dbReference type="EMBL" id="OA882904">
    <property type="protein sequence ID" value="CAD7277317.1"/>
    <property type="molecule type" value="Genomic_DNA"/>
</dbReference>
<evidence type="ECO:0000256" key="8">
    <source>
        <dbReference type="ARBA" id="ARBA00022824"/>
    </source>
</evidence>
<evidence type="ECO:0000256" key="10">
    <source>
        <dbReference type="ARBA" id="ARBA00022990"/>
    </source>
</evidence>
<evidence type="ECO:0000256" key="9">
    <source>
        <dbReference type="ARBA" id="ARBA00022942"/>
    </source>
</evidence>
<evidence type="ECO:0000256" key="1">
    <source>
        <dbReference type="ARBA" id="ARBA00004240"/>
    </source>
</evidence>
<feature type="region of interest" description="Disordered" evidence="12">
    <location>
        <begin position="280"/>
        <end position="358"/>
    </location>
</feature>
<protein>
    <recommendedName>
        <fullName evidence="4">Proteasome inhibitor PI31 subunit</fullName>
    </recommendedName>
</protein>
<keyword evidence="9" id="KW-0647">Proteasome</keyword>
<dbReference type="GO" id="GO:0070628">
    <property type="term" value="F:proteasome binding"/>
    <property type="evidence" value="ECO:0007669"/>
    <property type="project" value="InterPro"/>
</dbReference>
<dbReference type="GO" id="GO:0000502">
    <property type="term" value="C:proteasome complex"/>
    <property type="evidence" value="ECO:0007669"/>
    <property type="project" value="UniProtKB-KW"/>
</dbReference>
<evidence type="ECO:0000259" key="13">
    <source>
        <dbReference type="Pfam" id="PF08577"/>
    </source>
</evidence>
<evidence type="ECO:0000256" key="3">
    <source>
        <dbReference type="ARBA" id="ARBA00006405"/>
    </source>
</evidence>
<sequence>MAPLIGLETQFKATRGDFKNKYDAAVLFMHWKLMSLGFKTVGIIPEEEPERENFNDVSELLPDGWNADASGNYRIRYVRDNSPFNLAVIRSGKGKNSLVAALLNVEAETVQSFVVNVPEEVTEDYSDFKRCYKNAAALNERLETSLNVPTKAAKKEVPGAISHKPTRDECTAVIRHILEEQLPNAGFSDDDIRRLVNAICRPSGEGRVPGSSRPMMPRYPEPDLAIPPPRGLIDPLGGRPLGPAVGPIGRSDLDPIGIGGVPMGPLGPFAPVMPGGSGMLFDPFRGPGKRQPGVPGNLPPGAVPPGARFDPTGPSGPDDLFPGFHEPRGKGRGGKRGPPGSGPDPDHMSPPGYDDMFS</sequence>
<reference evidence="15" key="1">
    <citation type="submission" date="2020-11" db="EMBL/GenBank/DDBJ databases">
        <authorList>
            <person name="Tran Van P."/>
        </authorList>
    </citation>
    <scope>NUCLEOTIDE SEQUENCE</scope>
</reference>
<feature type="domain" description="PI31 proteasome regulator C-terminal" evidence="13">
    <location>
        <begin position="248"/>
        <end position="314"/>
    </location>
</feature>
<keyword evidence="6" id="KW-0963">Cytoplasm</keyword>
<evidence type="ECO:0000313" key="16">
    <source>
        <dbReference type="Proteomes" id="UP000678499"/>
    </source>
</evidence>
<accession>A0A7R9BL37</accession>
<dbReference type="GO" id="GO:0005783">
    <property type="term" value="C:endoplasmic reticulum"/>
    <property type="evidence" value="ECO:0007669"/>
    <property type="project" value="UniProtKB-SubCell"/>
</dbReference>
<evidence type="ECO:0000256" key="6">
    <source>
        <dbReference type="ARBA" id="ARBA00022490"/>
    </source>
</evidence>
<dbReference type="AlphaFoldDB" id="A0A7R9BL37"/>
<dbReference type="Pfam" id="PF11566">
    <property type="entry name" value="PI31_Prot_N"/>
    <property type="match status" value="1"/>
</dbReference>
<dbReference type="GO" id="GO:0004866">
    <property type="term" value="F:endopeptidase inhibitor activity"/>
    <property type="evidence" value="ECO:0007669"/>
    <property type="project" value="InterPro"/>
</dbReference>
<evidence type="ECO:0000256" key="4">
    <source>
        <dbReference type="ARBA" id="ARBA00015575"/>
    </source>
</evidence>
<keyword evidence="10" id="KW-0007">Acetylation</keyword>
<dbReference type="GO" id="GO:0043161">
    <property type="term" value="P:proteasome-mediated ubiquitin-dependent protein catabolic process"/>
    <property type="evidence" value="ECO:0007669"/>
    <property type="project" value="InterPro"/>
</dbReference>
<comment type="function">
    <text evidence="11">Plays an important role in control of proteasome function. Inhibits the hydrolysis of protein and peptide substrates by the 20S proteasome. Also inhibits the activation of the proteasome by the proteasome regulatory proteins PA700 and PA28.</text>
</comment>
<dbReference type="PANTHER" id="PTHR13266:SF1">
    <property type="entry name" value="PROTEASOME INHIBITOR PI31 SUBUNIT"/>
    <property type="match status" value="1"/>
</dbReference>
<evidence type="ECO:0000256" key="7">
    <source>
        <dbReference type="ARBA" id="ARBA00022553"/>
    </source>
</evidence>
<dbReference type="Pfam" id="PF08577">
    <property type="entry name" value="PI31_Prot_C"/>
    <property type="match status" value="1"/>
</dbReference>
<keyword evidence="16" id="KW-1185">Reference proteome</keyword>
<evidence type="ECO:0000313" key="15">
    <source>
        <dbReference type="EMBL" id="CAD7277317.1"/>
    </source>
</evidence>